<keyword evidence="4 6" id="KW-1133">Transmembrane helix</keyword>
<protein>
    <recommendedName>
        <fullName evidence="8">LptF/LptG family permease</fullName>
    </recommendedName>
</protein>
<dbReference type="AlphaFoldDB" id="E3T6H5"/>
<dbReference type="Pfam" id="PF03739">
    <property type="entry name" value="LptF_LptG"/>
    <property type="match status" value="1"/>
</dbReference>
<reference evidence="7" key="2">
    <citation type="journal article" date="2010" name="Appl. Environ. Microbiol.">
        <title>Comparative analysis of acidobacterial genomic fragments from terrestrial and aquatic metagenomic libraries, with emphasis on acidobacteria subdivision 6.</title>
        <authorList>
            <person name="Kielak A.M."/>
            <person name="van Veen J.A."/>
            <person name="Kowalchuk G.A."/>
        </authorList>
    </citation>
    <scope>NUCLEOTIDE SEQUENCE</scope>
</reference>
<evidence type="ECO:0000256" key="1">
    <source>
        <dbReference type="ARBA" id="ARBA00004651"/>
    </source>
</evidence>
<sequence>MGLVCSALSFCSAAWILPEANQRFRVETAGRPIPRGVNELSLSALRSWRITRAAAGAQPEESLRLAYMYHLRLALSLTPLLFGLFALGLSARCAYWHPVIVAAMLPGLYLGYYWLLAETRIAALTSSLSPLTATWLPNLLTAVLAAALWPRAAQRSAST</sequence>
<proteinExistence type="predicted"/>
<evidence type="ECO:0000256" key="3">
    <source>
        <dbReference type="ARBA" id="ARBA00022692"/>
    </source>
</evidence>
<evidence type="ECO:0008006" key="8">
    <source>
        <dbReference type="Google" id="ProtNLM"/>
    </source>
</evidence>
<feature type="transmembrane region" description="Helical" evidence="6">
    <location>
        <begin position="69"/>
        <end position="87"/>
    </location>
</feature>
<comment type="subcellular location">
    <subcellularLocation>
        <location evidence="1">Cell membrane</location>
        <topology evidence="1">Multi-pass membrane protein</topology>
    </subcellularLocation>
</comment>
<keyword evidence="3 6" id="KW-0812">Transmembrane</keyword>
<name>E3T6H5_9BACT</name>
<reference evidence="7" key="1">
    <citation type="submission" date="2009-12" db="EMBL/GenBank/DDBJ databases">
        <authorList>
            <person name="Kielak A."/>
            <person name="van Veen J.A."/>
            <person name="Kowalchuk G.A."/>
        </authorList>
    </citation>
    <scope>NUCLEOTIDE SEQUENCE</scope>
</reference>
<dbReference type="GO" id="GO:0005886">
    <property type="term" value="C:plasma membrane"/>
    <property type="evidence" value="ECO:0007669"/>
    <property type="project" value="UniProtKB-SubCell"/>
</dbReference>
<dbReference type="InterPro" id="IPR005495">
    <property type="entry name" value="LptG/LptF_permease"/>
</dbReference>
<evidence type="ECO:0000256" key="2">
    <source>
        <dbReference type="ARBA" id="ARBA00022475"/>
    </source>
</evidence>
<feature type="transmembrane region" description="Helical" evidence="6">
    <location>
        <begin position="135"/>
        <end position="153"/>
    </location>
</feature>
<feature type="transmembrane region" description="Helical" evidence="6">
    <location>
        <begin position="94"/>
        <end position="115"/>
    </location>
</feature>
<dbReference type="EMBL" id="GU260704">
    <property type="protein sequence ID" value="ADC35919.1"/>
    <property type="molecule type" value="Genomic_DNA"/>
</dbReference>
<accession>E3T6H5</accession>
<organism evidence="7">
    <name type="scientific">uncultured bacterium 59</name>
    <dbReference type="NCBI Taxonomy" id="698390"/>
    <lineage>
        <taxon>Bacteria</taxon>
        <taxon>environmental samples</taxon>
    </lineage>
</organism>
<evidence type="ECO:0000256" key="6">
    <source>
        <dbReference type="SAM" id="Phobius"/>
    </source>
</evidence>
<evidence type="ECO:0000256" key="4">
    <source>
        <dbReference type="ARBA" id="ARBA00022989"/>
    </source>
</evidence>
<evidence type="ECO:0000256" key="5">
    <source>
        <dbReference type="ARBA" id="ARBA00023136"/>
    </source>
</evidence>
<keyword evidence="2" id="KW-1003">Cell membrane</keyword>
<evidence type="ECO:0000313" key="7">
    <source>
        <dbReference type="EMBL" id="ADC35919.1"/>
    </source>
</evidence>
<keyword evidence="5 6" id="KW-0472">Membrane</keyword>